<comment type="caution">
    <text evidence="1">The sequence shown here is derived from an EMBL/GenBank/DDBJ whole genome shotgun (WGS) entry which is preliminary data.</text>
</comment>
<dbReference type="AlphaFoldDB" id="A0A9D4CJV7"/>
<organism evidence="1 2">
    <name type="scientific">Dreissena polymorpha</name>
    <name type="common">Zebra mussel</name>
    <name type="synonym">Mytilus polymorpha</name>
    <dbReference type="NCBI Taxonomy" id="45954"/>
    <lineage>
        <taxon>Eukaryota</taxon>
        <taxon>Metazoa</taxon>
        <taxon>Spiralia</taxon>
        <taxon>Lophotrochozoa</taxon>
        <taxon>Mollusca</taxon>
        <taxon>Bivalvia</taxon>
        <taxon>Autobranchia</taxon>
        <taxon>Heteroconchia</taxon>
        <taxon>Euheterodonta</taxon>
        <taxon>Imparidentia</taxon>
        <taxon>Neoheterodontei</taxon>
        <taxon>Myida</taxon>
        <taxon>Dreissenoidea</taxon>
        <taxon>Dreissenidae</taxon>
        <taxon>Dreissena</taxon>
    </lineage>
</organism>
<gene>
    <name evidence="1" type="ORF">DPMN_052544</name>
</gene>
<evidence type="ECO:0000313" key="1">
    <source>
        <dbReference type="EMBL" id="KAH3726675.1"/>
    </source>
</evidence>
<accession>A0A9D4CJV7</accession>
<evidence type="ECO:0000313" key="2">
    <source>
        <dbReference type="Proteomes" id="UP000828390"/>
    </source>
</evidence>
<reference evidence="1" key="1">
    <citation type="journal article" date="2019" name="bioRxiv">
        <title>The Genome of the Zebra Mussel, Dreissena polymorpha: A Resource for Invasive Species Research.</title>
        <authorList>
            <person name="McCartney M.A."/>
            <person name="Auch B."/>
            <person name="Kono T."/>
            <person name="Mallez S."/>
            <person name="Zhang Y."/>
            <person name="Obille A."/>
            <person name="Becker A."/>
            <person name="Abrahante J.E."/>
            <person name="Garbe J."/>
            <person name="Badalamenti J.P."/>
            <person name="Herman A."/>
            <person name="Mangelson H."/>
            <person name="Liachko I."/>
            <person name="Sullivan S."/>
            <person name="Sone E.D."/>
            <person name="Koren S."/>
            <person name="Silverstein K.A.T."/>
            <person name="Beckman K.B."/>
            <person name="Gohl D.M."/>
        </authorList>
    </citation>
    <scope>NUCLEOTIDE SEQUENCE</scope>
    <source>
        <strain evidence="1">Duluth1</strain>
        <tissue evidence="1">Whole animal</tissue>
    </source>
</reference>
<keyword evidence="2" id="KW-1185">Reference proteome</keyword>
<name>A0A9D4CJV7_DREPO</name>
<sequence length="86" mass="9403">MNKLLLLISVCSQNNVYWATEYIPCGLTSCYNVGYEVCIGPPEVRTEADSDCYSCDALAQIENPCDPAAKRIGCMKQQSDAKISST</sequence>
<protein>
    <submittedName>
        <fullName evidence="1">Uncharacterized protein</fullName>
    </submittedName>
</protein>
<dbReference type="Proteomes" id="UP000828390">
    <property type="component" value="Unassembled WGS sequence"/>
</dbReference>
<reference evidence="1" key="2">
    <citation type="submission" date="2020-11" db="EMBL/GenBank/DDBJ databases">
        <authorList>
            <person name="McCartney M.A."/>
            <person name="Auch B."/>
            <person name="Kono T."/>
            <person name="Mallez S."/>
            <person name="Becker A."/>
            <person name="Gohl D.M."/>
            <person name="Silverstein K.A.T."/>
            <person name="Koren S."/>
            <person name="Bechman K.B."/>
            <person name="Herman A."/>
            <person name="Abrahante J.E."/>
            <person name="Garbe J."/>
        </authorList>
    </citation>
    <scope>NUCLEOTIDE SEQUENCE</scope>
    <source>
        <strain evidence="1">Duluth1</strain>
        <tissue evidence="1">Whole animal</tissue>
    </source>
</reference>
<dbReference type="EMBL" id="JAIWYP010000012">
    <property type="protein sequence ID" value="KAH3726675.1"/>
    <property type="molecule type" value="Genomic_DNA"/>
</dbReference>
<proteinExistence type="predicted"/>